<feature type="compositionally biased region" description="Polar residues" evidence="1">
    <location>
        <begin position="76"/>
        <end position="89"/>
    </location>
</feature>
<dbReference type="Proteomes" id="UP001055153">
    <property type="component" value="Unassembled WGS sequence"/>
</dbReference>
<evidence type="ECO:0000256" key="1">
    <source>
        <dbReference type="SAM" id="MobiDB-lite"/>
    </source>
</evidence>
<proteinExistence type="predicted"/>
<comment type="caution">
    <text evidence="2">The sequence shown here is derived from an EMBL/GenBank/DDBJ whole genome shotgun (WGS) entry which is preliminary data.</text>
</comment>
<organism evidence="2 3">
    <name type="scientific">Methylobacterium isbiliense</name>
    <dbReference type="NCBI Taxonomy" id="315478"/>
    <lineage>
        <taxon>Bacteria</taxon>
        <taxon>Pseudomonadati</taxon>
        <taxon>Pseudomonadota</taxon>
        <taxon>Alphaproteobacteria</taxon>
        <taxon>Hyphomicrobiales</taxon>
        <taxon>Methylobacteriaceae</taxon>
        <taxon>Methylobacterium</taxon>
    </lineage>
</organism>
<gene>
    <name evidence="2" type="ORF">GMJLKIPL_3394</name>
</gene>
<dbReference type="EMBL" id="BPQQ01000039">
    <property type="protein sequence ID" value="GJE01463.1"/>
    <property type="molecule type" value="Genomic_DNA"/>
</dbReference>
<evidence type="ECO:0000313" key="3">
    <source>
        <dbReference type="Proteomes" id="UP001055153"/>
    </source>
</evidence>
<accession>A0ABQ4SHW7</accession>
<evidence type="ECO:0000313" key="2">
    <source>
        <dbReference type="EMBL" id="GJE01463.1"/>
    </source>
</evidence>
<feature type="region of interest" description="Disordered" evidence="1">
    <location>
        <begin position="57"/>
        <end position="89"/>
    </location>
</feature>
<reference evidence="2" key="2">
    <citation type="submission" date="2021-08" db="EMBL/GenBank/DDBJ databases">
        <authorList>
            <person name="Tani A."/>
            <person name="Ola A."/>
            <person name="Ogura Y."/>
            <person name="Katsura K."/>
            <person name="Hayashi T."/>
        </authorList>
    </citation>
    <scope>NUCLEOTIDE SEQUENCE</scope>
    <source>
        <strain evidence="2">DSM 17168</strain>
    </source>
</reference>
<protein>
    <submittedName>
        <fullName evidence="2">Uncharacterized protein</fullName>
    </submittedName>
</protein>
<name>A0ABQ4SHW7_9HYPH</name>
<keyword evidence="3" id="KW-1185">Reference proteome</keyword>
<reference evidence="2" key="1">
    <citation type="journal article" date="2021" name="Front. Microbiol.">
        <title>Comprehensive Comparative Genomics and Phenotyping of Methylobacterium Species.</title>
        <authorList>
            <person name="Alessa O."/>
            <person name="Ogura Y."/>
            <person name="Fujitani Y."/>
            <person name="Takami H."/>
            <person name="Hayashi T."/>
            <person name="Sahin N."/>
            <person name="Tani A."/>
        </authorList>
    </citation>
    <scope>NUCLEOTIDE SEQUENCE</scope>
    <source>
        <strain evidence="2">DSM 17168</strain>
    </source>
</reference>
<sequence>MSAAPLPLPDPITDWALAATPRPDGAVDLVFSLSGPAGSTTLCLLLSREEAREHAQAALRAAGDGAERTGRLFEATSPTRPNPTLTAVE</sequence>
<dbReference type="RefSeq" id="WP_238236380.1">
    <property type="nucleotide sequence ID" value="NZ_BPQQ01000039.1"/>
</dbReference>